<protein>
    <submittedName>
        <fullName evidence="1">Uncharacterized protein</fullName>
    </submittedName>
</protein>
<dbReference type="EMBL" id="QTSX02005112">
    <property type="protein sequence ID" value="KAJ9060968.1"/>
    <property type="molecule type" value="Genomic_DNA"/>
</dbReference>
<proteinExistence type="predicted"/>
<name>A0ACC2SF82_9FUNG</name>
<reference evidence="1" key="1">
    <citation type="submission" date="2022-04" db="EMBL/GenBank/DDBJ databases">
        <title>Genome of the entomopathogenic fungus Entomophthora muscae.</title>
        <authorList>
            <person name="Elya C."/>
            <person name="Lovett B.R."/>
            <person name="Lee E."/>
            <person name="Macias A.M."/>
            <person name="Hajek A.E."/>
            <person name="De Bivort B.L."/>
            <person name="Kasson M.T."/>
            <person name="De Fine Licht H.H."/>
            <person name="Stajich J.E."/>
        </authorList>
    </citation>
    <scope>NUCLEOTIDE SEQUENCE</scope>
    <source>
        <strain evidence="1">Berkeley</strain>
    </source>
</reference>
<comment type="caution">
    <text evidence="1">The sequence shown here is derived from an EMBL/GenBank/DDBJ whole genome shotgun (WGS) entry which is preliminary data.</text>
</comment>
<organism evidence="1 2">
    <name type="scientific">Entomophthora muscae</name>
    <dbReference type="NCBI Taxonomy" id="34485"/>
    <lineage>
        <taxon>Eukaryota</taxon>
        <taxon>Fungi</taxon>
        <taxon>Fungi incertae sedis</taxon>
        <taxon>Zoopagomycota</taxon>
        <taxon>Entomophthoromycotina</taxon>
        <taxon>Entomophthoromycetes</taxon>
        <taxon>Entomophthorales</taxon>
        <taxon>Entomophthoraceae</taxon>
        <taxon>Entomophthora</taxon>
    </lineage>
</organism>
<keyword evidence="2" id="KW-1185">Reference proteome</keyword>
<sequence>MSPRESSVCSNTRRTLQHQVTHLMASLAKFTATKKEERTNSDQGSREDQGEQKANGEVTDQGEKLG</sequence>
<evidence type="ECO:0000313" key="1">
    <source>
        <dbReference type="EMBL" id="KAJ9060968.1"/>
    </source>
</evidence>
<gene>
    <name evidence="1" type="ORF">DSO57_1025332</name>
</gene>
<accession>A0ACC2SF82</accession>
<evidence type="ECO:0000313" key="2">
    <source>
        <dbReference type="Proteomes" id="UP001165960"/>
    </source>
</evidence>
<dbReference type="Proteomes" id="UP001165960">
    <property type="component" value="Unassembled WGS sequence"/>
</dbReference>